<dbReference type="PANTHER" id="PTHR18945">
    <property type="entry name" value="NEUROTRANSMITTER GATED ION CHANNEL"/>
    <property type="match status" value="1"/>
</dbReference>
<keyword evidence="4" id="KW-1185">Reference proteome</keyword>
<protein>
    <submittedName>
        <fullName evidence="3">Glycine receptor</fullName>
    </submittedName>
</protein>
<feature type="transmembrane region" description="Helical" evidence="1">
    <location>
        <begin position="249"/>
        <end position="268"/>
    </location>
</feature>
<organism evidence="3 4">
    <name type="scientific">Nostoc sphaeroides CCNUC1</name>
    <dbReference type="NCBI Taxonomy" id="2653204"/>
    <lineage>
        <taxon>Bacteria</taxon>
        <taxon>Bacillati</taxon>
        <taxon>Cyanobacteriota</taxon>
        <taxon>Cyanophyceae</taxon>
        <taxon>Nostocales</taxon>
        <taxon>Nostocaceae</taxon>
        <taxon>Nostoc</taxon>
    </lineage>
</organism>
<dbReference type="GO" id="GO:0004888">
    <property type="term" value="F:transmembrane signaling receptor activity"/>
    <property type="evidence" value="ECO:0007669"/>
    <property type="project" value="InterPro"/>
</dbReference>
<feature type="domain" description="Neurotransmitter-gated ion-channel ligand-binding" evidence="2">
    <location>
        <begin position="2"/>
        <end position="181"/>
    </location>
</feature>
<dbReference type="GO" id="GO:0016020">
    <property type="term" value="C:membrane"/>
    <property type="evidence" value="ECO:0007669"/>
    <property type="project" value="InterPro"/>
</dbReference>
<dbReference type="GO" id="GO:0005230">
    <property type="term" value="F:extracellular ligand-gated monoatomic ion channel activity"/>
    <property type="evidence" value="ECO:0007669"/>
    <property type="project" value="InterPro"/>
</dbReference>
<proteinExistence type="predicted"/>
<keyword evidence="1" id="KW-0472">Membrane</keyword>
<dbReference type="InterPro" id="IPR036734">
    <property type="entry name" value="Neur_chan_lig-bd_sf"/>
</dbReference>
<feature type="transmembrane region" description="Helical" evidence="1">
    <location>
        <begin position="288"/>
        <end position="306"/>
    </location>
</feature>
<dbReference type="InterPro" id="IPR006202">
    <property type="entry name" value="Neur_chan_lig-bd"/>
</dbReference>
<feature type="transmembrane region" description="Helical" evidence="1">
    <location>
        <begin position="186"/>
        <end position="207"/>
    </location>
</feature>
<dbReference type="KEGG" id="nsh:GXM_02238"/>
<dbReference type="EMBL" id="CP045226">
    <property type="protein sequence ID" value="QFS44763.1"/>
    <property type="molecule type" value="Genomic_DNA"/>
</dbReference>
<accession>A0A5P8VWG4</accession>
<dbReference type="Pfam" id="PF02931">
    <property type="entry name" value="Neur_chan_LBD"/>
    <property type="match status" value="1"/>
</dbReference>
<sequence>MIVNNISKINESGGTFTADIDLLLRWKDPGLAFDVKTVGVDQQQFNGEEATAKLATLWTPQVKITNLAEKPLRQEDGLFLYADGRVVYNQRLTATFENKLELASFPFDTQALPIRLTSSSYSINKVIFGQDQSDIDFSGLSQRLQLSGWTPGNLEFVSSRFKGWDGNFYPQMEAQIMVKRNSASHIPGLFIPYSLILLLPTIVSLWVTTTDLEQRVSSWAGSILTLLALSFTLAIRYPILGPENIFYQIIWTGFGFQFLMLVITATVMNPALQSIFGDKYIIAELTNFLRWSLPLGLVIFLSRMVLLSMV</sequence>
<feature type="transmembrane region" description="Helical" evidence="1">
    <location>
        <begin position="219"/>
        <end position="237"/>
    </location>
</feature>
<gene>
    <name evidence="3" type="ORF">GXM_02238</name>
</gene>
<dbReference type="CDD" id="cd18988">
    <property type="entry name" value="LGIC_ECD_bact"/>
    <property type="match status" value="1"/>
</dbReference>
<keyword evidence="1" id="KW-1133">Transmembrane helix</keyword>
<evidence type="ECO:0000259" key="2">
    <source>
        <dbReference type="Pfam" id="PF02931"/>
    </source>
</evidence>
<dbReference type="SUPFAM" id="SSF63712">
    <property type="entry name" value="Nicotinic receptor ligand binding domain-like"/>
    <property type="match status" value="1"/>
</dbReference>
<evidence type="ECO:0000313" key="3">
    <source>
        <dbReference type="EMBL" id="QFS44763.1"/>
    </source>
</evidence>
<dbReference type="AlphaFoldDB" id="A0A5P8VWG4"/>
<name>A0A5P8VWG4_9NOSO</name>
<evidence type="ECO:0000256" key="1">
    <source>
        <dbReference type="SAM" id="Phobius"/>
    </source>
</evidence>
<dbReference type="Gene3D" id="2.70.170.10">
    <property type="entry name" value="Neurotransmitter-gated ion-channel ligand-binding domain"/>
    <property type="match status" value="1"/>
</dbReference>
<keyword evidence="3" id="KW-0675">Receptor</keyword>
<dbReference type="Proteomes" id="UP000326678">
    <property type="component" value="Chromosome Gxm1"/>
</dbReference>
<reference evidence="3 4" key="1">
    <citation type="submission" date="2019-10" db="EMBL/GenBank/DDBJ databases">
        <title>Genomic and transcriptomic insights into the perfect genentic adaptation of a filamentous nitrogen-fixing cyanobacterium to rice fields.</title>
        <authorList>
            <person name="Chen Z."/>
        </authorList>
    </citation>
    <scope>NUCLEOTIDE SEQUENCE [LARGE SCALE GENOMIC DNA]</scope>
    <source>
        <strain evidence="3">CCNUC1</strain>
    </source>
</reference>
<dbReference type="InterPro" id="IPR006201">
    <property type="entry name" value="Neur_channel"/>
</dbReference>
<keyword evidence="1" id="KW-0812">Transmembrane</keyword>
<evidence type="ECO:0000313" key="4">
    <source>
        <dbReference type="Proteomes" id="UP000326678"/>
    </source>
</evidence>